<reference evidence="1" key="1">
    <citation type="journal article" date="2020" name="New Phytol.">
        <title>Comparative genomics reveals dynamic genome evolution in host specialist ectomycorrhizal fungi.</title>
        <authorList>
            <person name="Lofgren L.A."/>
            <person name="Nguyen N.H."/>
            <person name="Vilgalys R."/>
            <person name="Ruytinx J."/>
            <person name="Liao H.L."/>
            <person name="Branco S."/>
            <person name="Kuo A."/>
            <person name="LaButti K."/>
            <person name="Lipzen A."/>
            <person name="Andreopoulos W."/>
            <person name="Pangilinan J."/>
            <person name="Riley R."/>
            <person name="Hundley H."/>
            <person name="Na H."/>
            <person name="Barry K."/>
            <person name="Grigoriev I.V."/>
            <person name="Stajich J.E."/>
            <person name="Kennedy P.G."/>
        </authorList>
    </citation>
    <scope>NUCLEOTIDE SEQUENCE</scope>
    <source>
        <strain evidence="1">FC203</strain>
    </source>
</reference>
<name>A0AAD4E873_9AGAM</name>
<evidence type="ECO:0000313" key="2">
    <source>
        <dbReference type="Proteomes" id="UP001195769"/>
    </source>
</evidence>
<comment type="caution">
    <text evidence="1">The sequence shown here is derived from an EMBL/GenBank/DDBJ whole genome shotgun (WGS) entry which is preliminary data.</text>
</comment>
<dbReference type="AlphaFoldDB" id="A0AAD4E873"/>
<dbReference type="Proteomes" id="UP001195769">
    <property type="component" value="Unassembled WGS sequence"/>
</dbReference>
<proteinExistence type="predicted"/>
<organism evidence="1 2">
    <name type="scientific">Suillus fuscotomentosus</name>
    <dbReference type="NCBI Taxonomy" id="1912939"/>
    <lineage>
        <taxon>Eukaryota</taxon>
        <taxon>Fungi</taxon>
        <taxon>Dikarya</taxon>
        <taxon>Basidiomycota</taxon>
        <taxon>Agaricomycotina</taxon>
        <taxon>Agaricomycetes</taxon>
        <taxon>Agaricomycetidae</taxon>
        <taxon>Boletales</taxon>
        <taxon>Suillineae</taxon>
        <taxon>Suillaceae</taxon>
        <taxon>Suillus</taxon>
    </lineage>
</organism>
<dbReference type="EMBL" id="JABBWK010000022">
    <property type="protein sequence ID" value="KAG1901464.1"/>
    <property type="molecule type" value="Genomic_DNA"/>
</dbReference>
<keyword evidence="2" id="KW-1185">Reference proteome</keyword>
<evidence type="ECO:0000313" key="1">
    <source>
        <dbReference type="EMBL" id="KAG1901464.1"/>
    </source>
</evidence>
<gene>
    <name evidence="1" type="ORF">F5891DRAFT_1172697</name>
</gene>
<dbReference type="RefSeq" id="XP_041227039.1">
    <property type="nucleotide sequence ID" value="XM_041365603.1"/>
</dbReference>
<accession>A0AAD4E873</accession>
<sequence length="130" mass="15026">MFARESWVCSVHRYRTARQTCRMELVHEVRDRRFPLAADVTSVPGTFTLLAVHTGSSFTETSLRTASDLLHTCSAFHRMVLNRLMHAWLARRAQDPTNTTSAGEFHTFKLTLWAPAFHYAYRAYGRRHAK</sequence>
<protein>
    <submittedName>
        <fullName evidence="1">Uncharacterized protein</fullName>
    </submittedName>
</protein>
<dbReference type="GeneID" id="64659901"/>